<dbReference type="Pfam" id="PF01323">
    <property type="entry name" value="DSBA"/>
    <property type="match status" value="1"/>
</dbReference>
<evidence type="ECO:0000259" key="2">
    <source>
        <dbReference type="Pfam" id="PF01323"/>
    </source>
</evidence>
<dbReference type="Gene3D" id="3.40.30.10">
    <property type="entry name" value="Glutaredoxin"/>
    <property type="match status" value="1"/>
</dbReference>
<comment type="similarity">
    <text evidence="1">Belongs to the GST superfamily. NadH family.</text>
</comment>
<dbReference type="InterPro" id="IPR044087">
    <property type="entry name" value="NahD-like"/>
</dbReference>
<feature type="domain" description="DSBA-like thioredoxin" evidence="2">
    <location>
        <begin position="3"/>
        <end position="186"/>
    </location>
</feature>
<proteinExistence type="inferred from homology"/>
<comment type="caution">
    <text evidence="3">The sequence shown here is derived from an EMBL/GenBank/DDBJ whole genome shotgun (WGS) entry which is preliminary data.</text>
</comment>
<comment type="catalytic activity">
    <reaction evidence="1">
        <text>2-hydroxychromene-2-carboxylate = (3E)-4-(2-hydroxyphenyl)-2-oxobut-3-enoate</text>
        <dbReference type="Rhea" id="RHEA:27401"/>
        <dbReference type="ChEBI" id="CHEBI:59350"/>
        <dbReference type="ChEBI" id="CHEBI:59353"/>
        <dbReference type="EC" id="5.99.1.4"/>
    </reaction>
</comment>
<dbReference type="GO" id="GO:0016853">
    <property type="term" value="F:isomerase activity"/>
    <property type="evidence" value="ECO:0007669"/>
    <property type="project" value="UniProtKB-KW"/>
</dbReference>
<dbReference type="CDD" id="cd03022">
    <property type="entry name" value="DsbA_HCCA_Iso"/>
    <property type="match status" value="1"/>
</dbReference>
<keyword evidence="1 3" id="KW-0413">Isomerase</keyword>
<gene>
    <name evidence="3" type="ORF">QTH91_00735</name>
</gene>
<evidence type="ECO:0000256" key="1">
    <source>
        <dbReference type="PIRNR" id="PIRNR006386"/>
    </source>
</evidence>
<dbReference type="PANTHER" id="PTHR42943:SF2">
    <property type="entry name" value="GLUTATHIONE S-TRANSFERASE KAPPA 1"/>
    <property type="match status" value="1"/>
</dbReference>
<dbReference type="EMBL" id="JASZYV010000001">
    <property type="protein sequence ID" value="MDM0042994.1"/>
    <property type="molecule type" value="Genomic_DNA"/>
</dbReference>
<dbReference type="InterPro" id="IPR036249">
    <property type="entry name" value="Thioredoxin-like_sf"/>
</dbReference>
<evidence type="ECO:0000313" key="3">
    <source>
        <dbReference type="EMBL" id="MDM0042994.1"/>
    </source>
</evidence>
<organism evidence="3 4">
    <name type="scientific">Variovorax dokdonensis</name>
    <dbReference type="NCBI Taxonomy" id="344883"/>
    <lineage>
        <taxon>Bacteria</taxon>
        <taxon>Pseudomonadati</taxon>
        <taxon>Pseudomonadota</taxon>
        <taxon>Betaproteobacteria</taxon>
        <taxon>Burkholderiales</taxon>
        <taxon>Comamonadaceae</taxon>
        <taxon>Variovorax</taxon>
    </lineage>
</organism>
<sequence>MKTITFHYDFLSPFAYLAFEHLPQALAGLSVHVRYRPVLLGALLRAHGLLGPAEVAHKRDWTYRQVLWQGRMHDVPIDMPAQHPFNPLPYLRLALASADGADTNRYVTETIFRDIWRGGGDPSDPARVAALAARLPRVREPDGDAVKAQLRANTDAAVRAGIFGTPTMEVDGQHFWGLDSLPVLRAWLEGDPWFEQDAWKSAGNRPAWTPPGKSQ</sequence>
<dbReference type="RefSeq" id="WP_286658121.1">
    <property type="nucleotide sequence ID" value="NZ_JASZYV010000001.1"/>
</dbReference>
<accession>A0ABT7N4X2</accession>
<protein>
    <recommendedName>
        <fullName evidence="1">2-hydroxychromene-2-carboxylate isomerase</fullName>
        <ecNumber evidence="1">5.99.1.4</ecNumber>
    </recommendedName>
</protein>
<reference evidence="3" key="1">
    <citation type="submission" date="2023-06" db="EMBL/GenBank/DDBJ databases">
        <authorList>
            <person name="Jiang Y."/>
            <person name="Liu Q."/>
        </authorList>
    </citation>
    <scope>NUCLEOTIDE SEQUENCE</scope>
    <source>
        <strain evidence="3">CGMCC 1.12089</strain>
    </source>
</reference>
<dbReference type="InterPro" id="IPR001853">
    <property type="entry name" value="DSBA-like_thioredoxin_dom"/>
</dbReference>
<dbReference type="SUPFAM" id="SSF52833">
    <property type="entry name" value="Thioredoxin-like"/>
    <property type="match status" value="1"/>
</dbReference>
<dbReference type="PIRSF" id="PIRSF006386">
    <property type="entry name" value="HCCAis_GSTk"/>
    <property type="match status" value="1"/>
</dbReference>
<dbReference type="PANTHER" id="PTHR42943">
    <property type="entry name" value="GLUTATHIONE S-TRANSFERASE KAPPA"/>
    <property type="match status" value="1"/>
</dbReference>
<dbReference type="Proteomes" id="UP001174908">
    <property type="component" value="Unassembled WGS sequence"/>
</dbReference>
<dbReference type="EC" id="5.99.1.4" evidence="1"/>
<name>A0ABT7N4X2_9BURK</name>
<keyword evidence="4" id="KW-1185">Reference proteome</keyword>
<dbReference type="InterPro" id="IPR051924">
    <property type="entry name" value="GST_Kappa/NadH"/>
</dbReference>
<evidence type="ECO:0000313" key="4">
    <source>
        <dbReference type="Proteomes" id="UP001174908"/>
    </source>
</evidence>
<dbReference type="InterPro" id="IPR014440">
    <property type="entry name" value="HCCAis_GSTk"/>
</dbReference>